<keyword evidence="2" id="KW-1185">Reference proteome</keyword>
<gene>
    <name evidence="1" type="ORF">Ato02nite_077820</name>
</gene>
<evidence type="ECO:0000313" key="2">
    <source>
        <dbReference type="Proteomes" id="UP000677082"/>
    </source>
</evidence>
<dbReference type="EMBL" id="BOQN01000103">
    <property type="protein sequence ID" value="GIM95989.1"/>
    <property type="molecule type" value="Genomic_DNA"/>
</dbReference>
<name>A0A919W9A6_9ACTN</name>
<dbReference type="Proteomes" id="UP000677082">
    <property type="component" value="Unassembled WGS sequence"/>
</dbReference>
<dbReference type="AlphaFoldDB" id="A0A919W9A6"/>
<proteinExistence type="predicted"/>
<evidence type="ECO:0000313" key="1">
    <source>
        <dbReference type="EMBL" id="GIM95989.1"/>
    </source>
</evidence>
<sequence length="93" mass="10852">MARTCSRRGRAGAQLRRPWPFILREWVNRLIAGRQRIFLALAPGNTGPSRHLTGGGNIGHFFIRESILKRAQMSDVIRDREVGRIYRRPDKWR</sequence>
<accession>A0A919W9A6</accession>
<comment type="caution">
    <text evidence="1">The sequence shown here is derived from an EMBL/GenBank/DDBJ whole genome shotgun (WGS) entry which is preliminary data.</text>
</comment>
<protein>
    <submittedName>
        <fullName evidence="1">Uncharacterized protein</fullName>
    </submittedName>
</protein>
<reference evidence="1 2" key="1">
    <citation type="submission" date="2021-03" db="EMBL/GenBank/DDBJ databases">
        <title>Whole genome shotgun sequence of Actinoplanes toevensis NBRC 105298.</title>
        <authorList>
            <person name="Komaki H."/>
            <person name="Tamura T."/>
        </authorList>
    </citation>
    <scope>NUCLEOTIDE SEQUENCE [LARGE SCALE GENOMIC DNA]</scope>
    <source>
        <strain evidence="1 2">NBRC 105298</strain>
    </source>
</reference>
<organism evidence="1 2">
    <name type="scientific">Paractinoplanes toevensis</name>
    <dbReference type="NCBI Taxonomy" id="571911"/>
    <lineage>
        <taxon>Bacteria</taxon>
        <taxon>Bacillati</taxon>
        <taxon>Actinomycetota</taxon>
        <taxon>Actinomycetes</taxon>
        <taxon>Micromonosporales</taxon>
        <taxon>Micromonosporaceae</taxon>
        <taxon>Paractinoplanes</taxon>
    </lineage>
</organism>